<evidence type="ECO:0000313" key="2">
    <source>
        <dbReference type="EMBL" id="BDG73222.1"/>
    </source>
</evidence>
<keyword evidence="1" id="KW-0472">Membrane</keyword>
<keyword evidence="3" id="KW-1185">Reference proteome</keyword>
<name>A0ABM7Y5J8_9PROT</name>
<feature type="transmembrane region" description="Helical" evidence="1">
    <location>
        <begin position="197"/>
        <end position="215"/>
    </location>
</feature>
<reference evidence="2 3" key="1">
    <citation type="journal article" date="2016" name="Microbes Environ.">
        <title>Phylogenetically diverse aerobic anoxygenic phototrophic bacteria isolated from epilithic biofilms in Tama river, Japan.</title>
        <authorList>
            <person name="Hirose S."/>
            <person name="Matsuura K."/>
            <person name="Haruta S."/>
        </authorList>
    </citation>
    <scope>NUCLEOTIDE SEQUENCE [LARGE SCALE GENOMIC DNA]</scope>
    <source>
        <strain evidence="2 3">S08</strain>
    </source>
</reference>
<evidence type="ECO:0000256" key="1">
    <source>
        <dbReference type="SAM" id="Phobius"/>
    </source>
</evidence>
<evidence type="ECO:0008006" key="4">
    <source>
        <dbReference type="Google" id="ProtNLM"/>
    </source>
</evidence>
<proteinExistence type="predicted"/>
<keyword evidence="1" id="KW-0812">Transmembrane</keyword>
<accession>A0ABM7Y5J8</accession>
<organism evidence="2 3">
    <name type="scientific">Roseomonas fluvialis</name>
    <dbReference type="NCBI Taxonomy" id="1750527"/>
    <lineage>
        <taxon>Bacteria</taxon>
        <taxon>Pseudomonadati</taxon>
        <taxon>Pseudomonadota</taxon>
        <taxon>Alphaproteobacteria</taxon>
        <taxon>Acetobacterales</taxon>
        <taxon>Roseomonadaceae</taxon>
        <taxon>Roseomonas</taxon>
    </lineage>
</organism>
<evidence type="ECO:0000313" key="3">
    <source>
        <dbReference type="Proteomes" id="UP000831327"/>
    </source>
</evidence>
<feature type="transmembrane region" description="Helical" evidence="1">
    <location>
        <begin position="138"/>
        <end position="155"/>
    </location>
</feature>
<feature type="transmembrane region" description="Helical" evidence="1">
    <location>
        <begin position="88"/>
        <end position="107"/>
    </location>
</feature>
<feature type="transmembrane region" description="Helical" evidence="1">
    <location>
        <begin position="247"/>
        <end position="266"/>
    </location>
</feature>
<keyword evidence="1" id="KW-1133">Transmembrane helix</keyword>
<dbReference type="Proteomes" id="UP000831327">
    <property type="component" value="Chromosome"/>
</dbReference>
<dbReference type="RefSeq" id="WP_244407457.1">
    <property type="nucleotide sequence ID" value="NZ_AP025637.1"/>
</dbReference>
<feature type="transmembrane region" description="Helical" evidence="1">
    <location>
        <begin position="162"/>
        <end position="185"/>
    </location>
</feature>
<protein>
    <recommendedName>
        <fullName evidence="4">Glycosyltransferase RgtA/B/C/D-like domain-containing protein</fullName>
    </recommendedName>
</protein>
<feature type="transmembrane region" description="Helical" evidence="1">
    <location>
        <begin position="36"/>
        <end position="56"/>
    </location>
</feature>
<sequence length="459" mass="47534">MPWSVVLGEMARIEASPPGYHAIAKILGDIAGPGPVPLWLVSTLAASVAVVPVWLFCRSAFGLRAAWLAAVLVTLNAALLRLSQDGRAYAVLFLLFCCALLAAWRLVEAARDGRTGPVAVMGLGVAQGAMLWLHRTAAIGNLGLNAFVLAALLAGRAGGARGVVLLAGADVLGVLVGGAAILSALRHAAGGEFVMGWLQPPSLAGAALIYVHGVVTPFHAPVSLLTILASAAALLAGVLAWRRPGWPGRAALCVLLGVCGVLFPLLSQAWPMMMERTVLFLVAPLAAGIAARIALLPRAGFAAAALLLAGLHARGALALRHWRAEKEPWREMVAELRARAAPGDRVVVTDSVFALVSLRLAGGEGLEALVLPATSRLEARAALLVAPAATTDAAGLCARLRGAGTAWIVTRPPPDVVADHPHYSSLPMLRDTLRATGRALVAQLPVGALRIEAWRVPAC</sequence>
<feature type="transmembrane region" description="Helical" evidence="1">
    <location>
        <begin position="222"/>
        <end position="241"/>
    </location>
</feature>
<gene>
    <name evidence="2" type="ORF">Rmf_31510</name>
</gene>
<feature type="transmembrane region" description="Helical" evidence="1">
    <location>
        <begin position="63"/>
        <end position="82"/>
    </location>
</feature>
<dbReference type="EMBL" id="AP025637">
    <property type="protein sequence ID" value="BDG73222.1"/>
    <property type="molecule type" value="Genomic_DNA"/>
</dbReference>